<dbReference type="OrthoDB" id="6105938at2759"/>
<reference evidence="2 3" key="2">
    <citation type="journal article" date="2012" name="PLoS Pathog.">
        <title>Diverse lifestyles and strategies of plant pathogenesis encoded in the genomes of eighteen Dothideomycetes fungi.</title>
        <authorList>
            <person name="Ohm R.A."/>
            <person name="Feau N."/>
            <person name="Henrissat B."/>
            <person name="Schoch C.L."/>
            <person name="Horwitz B.A."/>
            <person name="Barry K.W."/>
            <person name="Condon B.J."/>
            <person name="Copeland A.C."/>
            <person name="Dhillon B."/>
            <person name="Glaser F."/>
            <person name="Hesse C.N."/>
            <person name="Kosti I."/>
            <person name="LaButti K."/>
            <person name="Lindquist E.A."/>
            <person name="Lucas S."/>
            <person name="Salamov A.A."/>
            <person name="Bradshaw R.E."/>
            <person name="Ciuffetti L."/>
            <person name="Hamelin R.C."/>
            <person name="Kema G.H.J."/>
            <person name="Lawrence C."/>
            <person name="Scott J.A."/>
            <person name="Spatafora J.W."/>
            <person name="Turgeon B.G."/>
            <person name="de Wit P.J.G.M."/>
            <person name="Zhong S."/>
            <person name="Goodwin S.B."/>
            <person name="Grigoriev I.V."/>
        </authorList>
    </citation>
    <scope>NUCLEOTIDE SEQUENCE [LARGE SCALE GENOMIC DNA]</scope>
    <source>
        <strain evidence="3">NZE10 / CBS 128990</strain>
    </source>
</reference>
<evidence type="ECO:0000313" key="3">
    <source>
        <dbReference type="Proteomes" id="UP000016933"/>
    </source>
</evidence>
<evidence type="ECO:0000256" key="1">
    <source>
        <dbReference type="SAM" id="MobiDB-lite"/>
    </source>
</evidence>
<accession>N1PBY5</accession>
<dbReference type="STRING" id="675120.N1PBY5"/>
<organism evidence="2 3">
    <name type="scientific">Dothistroma septosporum (strain NZE10 / CBS 128990)</name>
    <name type="common">Red band needle blight fungus</name>
    <name type="synonym">Mycosphaerella pini</name>
    <dbReference type="NCBI Taxonomy" id="675120"/>
    <lineage>
        <taxon>Eukaryota</taxon>
        <taxon>Fungi</taxon>
        <taxon>Dikarya</taxon>
        <taxon>Ascomycota</taxon>
        <taxon>Pezizomycotina</taxon>
        <taxon>Dothideomycetes</taxon>
        <taxon>Dothideomycetidae</taxon>
        <taxon>Mycosphaerellales</taxon>
        <taxon>Mycosphaerellaceae</taxon>
        <taxon>Dothistroma</taxon>
    </lineage>
</organism>
<protein>
    <submittedName>
        <fullName evidence="2">Uncharacterized protein</fullName>
    </submittedName>
</protein>
<sequence length="150" mass="16871">HQPPEREAAKQQSNKKNKSKKTPATSAQEPPEHKAARGQKEAQEFRIASAVTHFAQYDSFPSKLLGWQALCRDIGVEEGPSITKCKKSIAAVYINIFDFVAQGKAARHWPSLRALAKYSQESGRVFPKKKAKSETVLRVLLRHLSWTRFG</sequence>
<dbReference type="PANTHER" id="PTHR38846">
    <property type="entry name" value="C3H1-TYPE DOMAIN-CONTAINING PROTEIN"/>
    <property type="match status" value="1"/>
</dbReference>
<dbReference type="EMBL" id="KB446547">
    <property type="protein sequence ID" value="EME38511.1"/>
    <property type="molecule type" value="Genomic_DNA"/>
</dbReference>
<feature type="compositionally biased region" description="Basic and acidic residues" evidence="1">
    <location>
        <begin position="30"/>
        <end position="42"/>
    </location>
</feature>
<dbReference type="AlphaFoldDB" id="N1PBY5"/>
<dbReference type="PANTHER" id="PTHR38846:SF1">
    <property type="entry name" value="C3H1-TYPE DOMAIN-CONTAINING PROTEIN"/>
    <property type="match status" value="1"/>
</dbReference>
<dbReference type="Proteomes" id="UP000016933">
    <property type="component" value="Unassembled WGS sequence"/>
</dbReference>
<evidence type="ECO:0000313" key="2">
    <source>
        <dbReference type="EMBL" id="EME38511.1"/>
    </source>
</evidence>
<proteinExistence type="predicted"/>
<feature type="non-terminal residue" evidence="2">
    <location>
        <position position="1"/>
    </location>
</feature>
<keyword evidence="3" id="KW-1185">Reference proteome</keyword>
<name>N1PBY5_DOTSN</name>
<dbReference type="eggNOG" id="ENOG502S8YJ">
    <property type="taxonomic scope" value="Eukaryota"/>
</dbReference>
<reference evidence="3" key="1">
    <citation type="journal article" date="2012" name="PLoS Genet.">
        <title>The genomes of the fungal plant pathogens Cladosporium fulvum and Dothistroma septosporum reveal adaptation to different hosts and lifestyles but also signatures of common ancestry.</title>
        <authorList>
            <person name="de Wit P.J.G.M."/>
            <person name="van der Burgt A."/>
            <person name="Oekmen B."/>
            <person name="Stergiopoulos I."/>
            <person name="Abd-Elsalam K.A."/>
            <person name="Aerts A.L."/>
            <person name="Bahkali A.H."/>
            <person name="Beenen H.G."/>
            <person name="Chettri P."/>
            <person name="Cox M.P."/>
            <person name="Datema E."/>
            <person name="de Vries R.P."/>
            <person name="Dhillon B."/>
            <person name="Ganley A.R."/>
            <person name="Griffiths S.A."/>
            <person name="Guo Y."/>
            <person name="Hamelin R.C."/>
            <person name="Henrissat B."/>
            <person name="Kabir M.S."/>
            <person name="Jashni M.K."/>
            <person name="Kema G."/>
            <person name="Klaubauf S."/>
            <person name="Lapidus A."/>
            <person name="Levasseur A."/>
            <person name="Lindquist E."/>
            <person name="Mehrabi R."/>
            <person name="Ohm R.A."/>
            <person name="Owen T.J."/>
            <person name="Salamov A."/>
            <person name="Schwelm A."/>
            <person name="Schijlen E."/>
            <person name="Sun H."/>
            <person name="van den Burg H.A."/>
            <person name="van Ham R.C.H.J."/>
            <person name="Zhang S."/>
            <person name="Goodwin S.B."/>
            <person name="Grigoriev I.V."/>
            <person name="Collemare J."/>
            <person name="Bradshaw R.E."/>
        </authorList>
    </citation>
    <scope>NUCLEOTIDE SEQUENCE [LARGE SCALE GENOMIC DNA]</scope>
    <source>
        <strain evidence="3">NZE10 / CBS 128990</strain>
    </source>
</reference>
<gene>
    <name evidence="2" type="ORF">DOTSEDRAFT_161497</name>
</gene>
<feature type="region of interest" description="Disordered" evidence="1">
    <location>
        <begin position="1"/>
        <end position="42"/>
    </location>
</feature>